<evidence type="ECO:0000256" key="1">
    <source>
        <dbReference type="SAM" id="MobiDB-lite"/>
    </source>
</evidence>
<feature type="compositionally biased region" description="Low complexity" evidence="1">
    <location>
        <begin position="24"/>
        <end position="36"/>
    </location>
</feature>
<sequence length="247" mass="27595">MSSINNCSREADQMTASKQAHNITTSTGPTVSSSGTWCPVSTSPEEKRILRSRWQFGSELSTSKGERGIIHDAMKMHSAMMCRSHTPASAPWVEGGGNTFLTHYSVLAVHNFIPVWADTDRIPAIYLEGKWESVDDLVAEIQDDAQCNEDIQKYLTYVEFREFLPVFARKRRVVPATRREPRPPAVGSMPSPSTMQYYQRVGERAYNRPSSINGMEAVCGIRTTDTEPPFDPHLTPISTSSNVYGLF</sequence>
<feature type="compositionally biased region" description="Polar residues" evidence="1">
    <location>
        <begin position="1"/>
        <end position="23"/>
    </location>
</feature>
<evidence type="ECO:0000313" key="2">
    <source>
        <dbReference type="EMBL" id="KAK3328842.1"/>
    </source>
</evidence>
<reference evidence="2" key="2">
    <citation type="submission" date="2023-06" db="EMBL/GenBank/DDBJ databases">
        <authorList>
            <consortium name="Lawrence Berkeley National Laboratory"/>
            <person name="Haridas S."/>
            <person name="Hensen N."/>
            <person name="Bonometti L."/>
            <person name="Westerberg I."/>
            <person name="Brannstrom I.O."/>
            <person name="Guillou S."/>
            <person name="Cros-Aarteil S."/>
            <person name="Calhoun S."/>
            <person name="Kuo A."/>
            <person name="Mondo S."/>
            <person name="Pangilinan J."/>
            <person name="Riley R."/>
            <person name="Labutti K."/>
            <person name="Andreopoulos B."/>
            <person name="Lipzen A."/>
            <person name="Chen C."/>
            <person name="Yanf M."/>
            <person name="Daum C."/>
            <person name="Ng V."/>
            <person name="Clum A."/>
            <person name="Steindorff A."/>
            <person name="Ohm R."/>
            <person name="Martin F."/>
            <person name="Silar P."/>
            <person name="Natvig D."/>
            <person name="Lalanne C."/>
            <person name="Gautier V."/>
            <person name="Ament-Velasquez S.L."/>
            <person name="Kruys A."/>
            <person name="Hutchinson M.I."/>
            <person name="Powell A.J."/>
            <person name="Barry K."/>
            <person name="Miller A.N."/>
            <person name="Grigoriev I.V."/>
            <person name="Debuchy R."/>
            <person name="Gladieux P."/>
            <person name="Thoren M.H."/>
            <person name="Johannesson H."/>
        </authorList>
    </citation>
    <scope>NUCLEOTIDE SEQUENCE</scope>
    <source>
        <strain evidence="2">CBS 118394</strain>
    </source>
</reference>
<evidence type="ECO:0000313" key="3">
    <source>
        <dbReference type="Proteomes" id="UP001283341"/>
    </source>
</evidence>
<proteinExistence type="predicted"/>
<protein>
    <submittedName>
        <fullName evidence="2">Uncharacterized protein</fullName>
    </submittedName>
</protein>
<dbReference type="Proteomes" id="UP001283341">
    <property type="component" value="Unassembled WGS sequence"/>
</dbReference>
<organism evidence="2 3">
    <name type="scientific">Apodospora peruviana</name>
    <dbReference type="NCBI Taxonomy" id="516989"/>
    <lineage>
        <taxon>Eukaryota</taxon>
        <taxon>Fungi</taxon>
        <taxon>Dikarya</taxon>
        <taxon>Ascomycota</taxon>
        <taxon>Pezizomycotina</taxon>
        <taxon>Sordariomycetes</taxon>
        <taxon>Sordariomycetidae</taxon>
        <taxon>Sordariales</taxon>
        <taxon>Lasiosphaeriaceae</taxon>
        <taxon>Apodospora</taxon>
    </lineage>
</organism>
<name>A0AAE0IQ18_9PEZI</name>
<comment type="caution">
    <text evidence="2">The sequence shown here is derived from an EMBL/GenBank/DDBJ whole genome shotgun (WGS) entry which is preliminary data.</text>
</comment>
<dbReference type="AlphaFoldDB" id="A0AAE0IQ18"/>
<feature type="region of interest" description="Disordered" evidence="1">
    <location>
        <begin position="1"/>
        <end position="42"/>
    </location>
</feature>
<keyword evidence="3" id="KW-1185">Reference proteome</keyword>
<gene>
    <name evidence="2" type="ORF">B0H66DRAFT_526241</name>
</gene>
<reference evidence="2" key="1">
    <citation type="journal article" date="2023" name="Mol. Phylogenet. Evol.">
        <title>Genome-scale phylogeny and comparative genomics of the fungal order Sordariales.</title>
        <authorList>
            <person name="Hensen N."/>
            <person name="Bonometti L."/>
            <person name="Westerberg I."/>
            <person name="Brannstrom I.O."/>
            <person name="Guillou S."/>
            <person name="Cros-Aarteil S."/>
            <person name="Calhoun S."/>
            <person name="Haridas S."/>
            <person name="Kuo A."/>
            <person name="Mondo S."/>
            <person name="Pangilinan J."/>
            <person name="Riley R."/>
            <person name="LaButti K."/>
            <person name="Andreopoulos B."/>
            <person name="Lipzen A."/>
            <person name="Chen C."/>
            <person name="Yan M."/>
            <person name="Daum C."/>
            <person name="Ng V."/>
            <person name="Clum A."/>
            <person name="Steindorff A."/>
            <person name="Ohm R.A."/>
            <person name="Martin F."/>
            <person name="Silar P."/>
            <person name="Natvig D.O."/>
            <person name="Lalanne C."/>
            <person name="Gautier V."/>
            <person name="Ament-Velasquez S.L."/>
            <person name="Kruys A."/>
            <person name="Hutchinson M.I."/>
            <person name="Powell A.J."/>
            <person name="Barry K."/>
            <person name="Miller A.N."/>
            <person name="Grigoriev I.V."/>
            <person name="Debuchy R."/>
            <person name="Gladieux P."/>
            <person name="Hiltunen Thoren M."/>
            <person name="Johannesson H."/>
        </authorList>
    </citation>
    <scope>NUCLEOTIDE SEQUENCE</scope>
    <source>
        <strain evidence="2">CBS 118394</strain>
    </source>
</reference>
<accession>A0AAE0IQ18</accession>
<dbReference type="EMBL" id="JAUEDM010000001">
    <property type="protein sequence ID" value="KAK3328842.1"/>
    <property type="molecule type" value="Genomic_DNA"/>
</dbReference>